<gene>
    <name evidence="1" type="ORF">E2C01_001931</name>
</gene>
<dbReference type="EMBL" id="VSRR010000064">
    <property type="protein sequence ID" value="MPC09322.1"/>
    <property type="molecule type" value="Genomic_DNA"/>
</dbReference>
<keyword evidence="2" id="KW-1185">Reference proteome</keyword>
<sequence>MLNVTQVDLEKLKGCQDTSGQYQMEDTDLGTLILWFSVQTGIRKLMVASPQLYLTALALPSALRYAMLTLPLLPSFSAMKITDSPM</sequence>
<evidence type="ECO:0000313" key="2">
    <source>
        <dbReference type="Proteomes" id="UP000324222"/>
    </source>
</evidence>
<reference evidence="1 2" key="1">
    <citation type="submission" date="2019-05" db="EMBL/GenBank/DDBJ databases">
        <title>Another draft genome of Portunus trituberculatus and its Hox gene families provides insights of decapod evolution.</title>
        <authorList>
            <person name="Jeong J.-H."/>
            <person name="Song I."/>
            <person name="Kim S."/>
            <person name="Choi T."/>
            <person name="Kim D."/>
            <person name="Ryu S."/>
            <person name="Kim W."/>
        </authorList>
    </citation>
    <scope>NUCLEOTIDE SEQUENCE [LARGE SCALE GENOMIC DNA]</scope>
    <source>
        <tissue evidence="1">Muscle</tissue>
    </source>
</reference>
<dbReference type="AlphaFoldDB" id="A0A5B7CI21"/>
<organism evidence="1 2">
    <name type="scientific">Portunus trituberculatus</name>
    <name type="common">Swimming crab</name>
    <name type="synonym">Neptunus trituberculatus</name>
    <dbReference type="NCBI Taxonomy" id="210409"/>
    <lineage>
        <taxon>Eukaryota</taxon>
        <taxon>Metazoa</taxon>
        <taxon>Ecdysozoa</taxon>
        <taxon>Arthropoda</taxon>
        <taxon>Crustacea</taxon>
        <taxon>Multicrustacea</taxon>
        <taxon>Malacostraca</taxon>
        <taxon>Eumalacostraca</taxon>
        <taxon>Eucarida</taxon>
        <taxon>Decapoda</taxon>
        <taxon>Pleocyemata</taxon>
        <taxon>Brachyura</taxon>
        <taxon>Eubrachyura</taxon>
        <taxon>Portunoidea</taxon>
        <taxon>Portunidae</taxon>
        <taxon>Portuninae</taxon>
        <taxon>Portunus</taxon>
    </lineage>
</organism>
<comment type="caution">
    <text evidence="1">The sequence shown here is derived from an EMBL/GenBank/DDBJ whole genome shotgun (WGS) entry which is preliminary data.</text>
</comment>
<evidence type="ECO:0000313" key="1">
    <source>
        <dbReference type="EMBL" id="MPC09322.1"/>
    </source>
</evidence>
<proteinExistence type="predicted"/>
<accession>A0A5B7CI21</accession>
<name>A0A5B7CI21_PORTR</name>
<dbReference type="Proteomes" id="UP000324222">
    <property type="component" value="Unassembled WGS sequence"/>
</dbReference>
<protein>
    <submittedName>
        <fullName evidence="1">Uncharacterized protein</fullName>
    </submittedName>
</protein>